<proteinExistence type="predicted"/>
<dbReference type="OrthoDB" id="7306926at2"/>
<dbReference type="EMBL" id="RJKX01000016">
    <property type="protein sequence ID" value="ROP83802.1"/>
    <property type="molecule type" value="Genomic_DNA"/>
</dbReference>
<dbReference type="InterPro" id="IPR008972">
    <property type="entry name" value="Cupredoxin"/>
</dbReference>
<comment type="caution">
    <text evidence="2">The sequence shown here is derived from an EMBL/GenBank/DDBJ whole genome shotgun (WGS) entry which is preliminary data.</text>
</comment>
<evidence type="ECO:0000256" key="1">
    <source>
        <dbReference type="SAM" id="SignalP"/>
    </source>
</evidence>
<dbReference type="SUPFAM" id="SSF49503">
    <property type="entry name" value="Cupredoxins"/>
    <property type="match status" value="1"/>
</dbReference>
<keyword evidence="1" id="KW-0732">Signal</keyword>
<dbReference type="RefSeq" id="WP_142235804.1">
    <property type="nucleotide sequence ID" value="NZ_AP019700.1"/>
</dbReference>
<protein>
    <submittedName>
        <fullName evidence="2">Plastocyanin</fullName>
    </submittedName>
</protein>
<feature type="signal peptide" evidence="1">
    <location>
        <begin position="1"/>
        <end position="25"/>
    </location>
</feature>
<dbReference type="Proteomes" id="UP000278222">
    <property type="component" value="Unassembled WGS sequence"/>
</dbReference>
<keyword evidence="3" id="KW-1185">Reference proteome</keyword>
<name>A0A3N1KWI5_9PROT</name>
<accession>A0A3N1KWI5</accession>
<dbReference type="AlphaFoldDB" id="A0A3N1KWI5"/>
<feature type="chain" id="PRO_5018316094" evidence="1">
    <location>
        <begin position="26"/>
        <end position="110"/>
    </location>
</feature>
<gene>
    <name evidence="2" type="ORF">EDC65_4451</name>
</gene>
<sequence>MPLRKSVLGPAFGAIALLAAAGASAAEHTVTMAGSIYGPDILKAKVGDTVVFDNDDDMSHAVFVPTVGHGVDLGTQKGGEKRSLVLRRAGRFEVECVVHEDMKMVVEVSR</sequence>
<dbReference type="Gene3D" id="2.60.40.420">
    <property type="entry name" value="Cupredoxins - blue copper proteins"/>
    <property type="match status" value="1"/>
</dbReference>
<organism evidence="2 3">
    <name type="scientific">Stella humosa</name>
    <dbReference type="NCBI Taxonomy" id="94"/>
    <lineage>
        <taxon>Bacteria</taxon>
        <taxon>Pseudomonadati</taxon>
        <taxon>Pseudomonadota</taxon>
        <taxon>Alphaproteobacteria</taxon>
        <taxon>Rhodospirillales</taxon>
        <taxon>Stellaceae</taxon>
        <taxon>Stella</taxon>
    </lineage>
</organism>
<evidence type="ECO:0000313" key="2">
    <source>
        <dbReference type="EMBL" id="ROP83802.1"/>
    </source>
</evidence>
<reference evidence="2 3" key="1">
    <citation type="submission" date="2018-11" db="EMBL/GenBank/DDBJ databases">
        <title>Genomic Encyclopedia of Type Strains, Phase IV (KMG-IV): sequencing the most valuable type-strain genomes for metagenomic binning, comparative biology and taxonomic classification.</title>
        <authorList>
            <person name="Goeker M."/>
        </authorList>
    </citation>
    <scope>NUCLEOTIDE SEQUENCE [LARGE SCALE GENOMIC DNA]</scope>
    <source>
        <strain evidence="2 3">DSM 5900</strain>
    </source>
</reference>
<evidence type="ECO:0000313" key="3">
    <source>
        <dbReference type="Proteomes" id="UP000278222"/>
    </source>
</evidence>